<protein>
    <submittedName>
        <fullName evidence="2">Uncharacterized protein</fullName>
    </submittedName>
</protein>
<feature type="compositionally biased region" description="Basic and acidic residues" evidence="1">
    <location>
        <begin position="47"/>
        <end position="59"/>
    </location>
</feature>
<evidence type="ECO:0000256" key="1">
    <source>
        <dbReference type="SAM" id="MobiDB-lite"/>
    </source>
</evidence>
<dbReference type="EnsemblPlants" id="Pp3c20_23510V3.2">
    <property type="protein sequence ID" value="Pp3c20_23510V3.2"/>
    <property type="gene ID" value="Pp3c20_23510"/>
</dbReference>
<feature type="region of interest" description="Disordered" evidence="1">
    <location>
        <begin position="1"/>
        <end position="138"/>
    </location>
</feature>
<proteinExistence type="predicted"/>
<accession>A0A7I4C5B4</accession>
<dbReference type="AlphaFoldDB" id="A0A7I4C5B4"/>
<dbReference type="Gramene" id="Pp3c20_23510V3.2">
    <property type="protein sequence ID" value="Pp3c20_23510V3.2"/>
    <property type="gene ID" value="Pp3c20_23510"/>
</dbReference>
<reference evidence="2" key="3">
    <citation type="submission" date="2020-12" db="UniProtKB">
        <authorList>
            <consortium name="EnsemblPlants"/>
        </authorList>
    </citation>
    <scope>IDENTIFICATION</scope>
</reference>
<feature type="compositionally biased region" description="Acidic residues" evidence="1">
    <location>
        <begin position="1"/>
        <end position="12"/>
    </location>
</feature>
<reference evidence="2 3" key="1">
    <citation type="journal article" date="2008" name="Science">
        <title>The Physcomitrella genome reveals evolutionary insights into the conquest of land by plants.</title>
        <authorList>
            <person name="Rensing S."/>
            <person name="Lang D."/>
            <person name="Zimmer A."/>
            <person name="Terry A."/>
            <person name="Salamov A."/>
            <person name="Shapiro H."/>
            <person name="Nishiyama T."/>
            <person name="Perroud P.-F."/>
            <person name="Lindquist E."/>
            <person name="Kamisugi Y."/>
            <person name="Tanahashi T."/>
            <person name="Sakakibara K."/>
            <person name="Fujita T."/>
            <person name="Oishi K."/>
            <person name="Shin-I T."/>
            <person name="Kuroki Y."/>
            <person name="Toyoda A."/>
            <person name="Suzuki Y."/>
            <person name="Hashimoto A."/>
            <person name="Yamaguchi K."/>
            <person name="Sugano A."/>
            <person name="Kohara Y."/>
            <person name="Fujiyama A."/>
            <person name="Anterola A."/>
            <person name="Aoki S."/>
            <person name="Ashton N."/>
            <person name="Barbazuk W.B."/>
            <person name="Barker E."/>
            <person name="Bennetzen J."/>
            <person name="Bezanilla M."/>
            <person name="Blankenship R."/>
            <person name="Cho S.H."/>
            <person name="Dutcher S."/>
            <person name="Estelle M."/>
            <person name="Fawcett J.A."/>
            <person name="Gundlach H."/>
            <person name="Hanada K."/>
            <person name="Heyl A."/>
            <person name="Hicks K.A."/>
            <person name="Hugh J."/>
            <person name="Lohr M."/>
            <person name="Mayer K."/>
            <person name="Melkozernov A."/>
            <person name="Murata T."/>
            <person name="Nelson D."/>
            <person name="Pils B."/>
            <person name="Prigge M."/>
            <person name="Reiss B."/>
            <person name="Renner T."/>
            <person name="Rombauts S."/>
            <person name="Rushton P."/>
            <person name="Sanderfoot A."/>
            <person name="Schween G."/>
            <person name="Shiu S.-H."/>
            <person name="Stueber K."/>
            <person name="Theodoulou F.L."/>
            <person name="Tu H."/>
            <person name="Van de Peer Y."/>
            <person name="Verrier P.J."/>
            <person name="Waters E."/>
            <person name="Wood A."/>
            <person name="Yang L."/>
            <person name="Cove D."/>
            <person name="Cuming A."/>
            <person name="Hasebe M."/>
            <person name="Lucas S."/>
            <person name="Mishler D.B."/>
            <person name="Reski R."/>
            <person name="Grigoriev I."/>
            <person name="Quatrano R.S."/>
            <person name="Boore J.L."/>
        </authorList>
    </citation>
    <scope>NUCLEOTIDE SEQUENCE [LARGE SCALE GENOMIC DNA]</scope>
    <source>
        <strain evidence="2 3">cv. Gransden 2004</strain>
    </source>
</reference>
<dbReference type="EMBL" id="ABEU02000020">
    <property type="status" value="NOT_ANNOTATED_CDS"/>
    <property type="molecule type" value="Genomic_DNA"/>
</dbReference>
<evidence type="ECO:0000313" key="3">
    <source>
        <dbReference type="Proteomes" id="UP000006727"/>
    </source>
</evidence>
<dbReference type="Proteomes" id="UP000006727">
    <property type="component" value="Chromosome 20"/>
</dbReference>
<dbReference type="EnsemblPlants" id="Pp3c20_23510V3.4">
    <property type="protein sequence ID" value="Pp3c20_23510V3.4"/>
    <property type="gene ID" value="Pp3c20_23510"/>
</dbReference>
<gene>
    <name evidence="2" type="primary">LOC112273403</name>
</gene>
<keyword evidence="3" id="KW-1185">Reference proteome</keyword>
<reference evidence="2 3" key="2">
    <citation type="journal article" date="2018" name="Plant J.">
        <title>The Physcomitrella patens chromosome-scale assembly reveals moss genome structure and evolution.</title>
        <authorList>
            <person name="Lang D."/>
            <person name="Ullrich K.K."/>
            <person name="Murat F."/>
            <person name="Fuchs J."/>
            <person name="Jenkins J."/>
            <person name="Haas F.B."/>
            <person name="Piednoel M."/>
            <person name="Gundlach H."/>
            <person name="Van Bel M."/>
            <person name="Meyberg R."/>
            <person name="Vives C."/>
            <person name="Morata J."/>
            <person name="Symeonidi A."/>
            <person name="Hiss M."/>
            <person name="Muchero W."/>
            <person name="Kamisugi Y."/>
            <person name="Saleh O."/>
            <person name="Blanc G."/>
            <person name="Decker E.L."/>
            <person name="van Gessel N."/>
            <person name="Grimwood J."/>
            <person name="Hayes R.D."/>
            <person name="Graham S.W."/>
            <person name="Gunter L.E."/>
            <person name="McDaniel S.F."/>
            <person name="Hoernstein S.N.W."/>
            <person name="Larsson A."/>
            <person name="Li F.W."/>
            <person name="Perroud P.F."/>
            <person name="Phillips J."/>
            <person name="Ranjan P."/>
            <person name="Rokshar D.S."/>
            <person name="Rothfels C.J."/>
            <person name="Schneider L."/>
            <person name="Shu S."/>
            <person name="Stevenson D.W."/>
            <person name="Thummler F."/>
            <person name="Tillich M."/>
            <person name="Villarreal Aguilar J.C."/>
            <person name="Widiez T."/>
            <person name="Wong G.K."/>
            <person name="Wymore A."/>
            <person name="Zhang Y."/>
            <person name="Zimmer A.D."/>
            <person name="Quatrano R.S."/>
            <person name="Mayer K.F.X."/>
            <person name="Goodstein D."/>
            <person name="Casacuberta J.M."/>
            <person name="Vandepoele K."/>
            <person name="Reski R."/>
            <person name="Cuming A.C."/>
            <person name="Tuskan G.A."/>
            <person name="Maumus F."/>
            <person name="Salse J."/>
            <person name="Schmutz J."/>
            <person name="Rensing S.A."/>
        </authorList>
    </citation>
    <scope>NUCLEOTIDE SEQUENCE [LARGE SCALE GENOMIC DNA]</scope>
    <source>
        <strain evidence="2 3">cv. Gransden 2004</strain>
    </source>
</reference>
<name>A0A7I4C5B4_PHYPA</name>
<feature type="compositionally biased region" description="Polar residues" evidence="1">
    <location>
        <begin position="96"/>
        <end position="114"/>
    </location>
</feature>
<organism evidence="2 3">
    <name type="scientific">Physcomitrium patens</name>
    <name type="common">Spreading-leaved earth moss</name>
    <name type="synonym">Physcomitrella patens</name>
    <dbReference type="NCBI Taxonomy" id="3218"/>
    <lineage>
        <taxon>Eukaryota</taxon>
        <taxon>Viridiplantae</taxon>
        <taxon>Streptophyta</taxon>
        <taxon>Embryophyta</taxon>
        <taxon>Bryophyta</taxon>
        <taxon>Bryophytina</taxon>
        <taxon>Bryopsida</taxon>
        <taxon>Funariidae</taxon>
        <taxon>Funariales</taxon>
        <taxon>Funariaceae</taxon>
        <taxon>Physcomitrium</taxon>
    </lineage>
</organism>
<sequence length="160" mass="17116">MASEDDESDFSSEDIKRCVLTKDPSTFMMTDSDNHGKDPATGSTGTRDAHLDSTSEKHSPPSGNLGSGGGPETVSDMQPLTEDSYGGGLYGHDAPNTPTSQYTCHASDFQSAEGQESDMPDRKGVHEPPSSGDRATDITGISYIQNAPETFQKREQLRKA</sequence>
<evidence type="ECO:0000313" key="2">
    <source>
        <dbReference type="EnsemblPlants" id="Pp3c20_23510V3.4"/>
    </source>
</evidence>
<dbReference type="Gramene" id="Pp3c20_23510V3.4">
    <property type="protein sequence ID" value="Pp3c20_23510V3.4"/>
    <property type="gene ID" value="Pp3c20_23510"/>
</dbReference>